<organism evidence="4 5">
    <name type="scientific">Pontivivens insulae</name>
    <dbReference type="NCBI Taxonomy" id="1639689"/>
    <lineage>
        <taxon>Bacteria</taxon>
        <taxon>Pseudomonadati</taxon>
        <taxon>Pseudomonadota</taxon>
        <taxon>Alphaproteobacteria</taxon>
        <taxon>Rhodobacterales</taxon>
        <taxon>Paracoccaceae</taxon>
        <taxon>Pontivivens</taxon>
    </lineage>
</organism>
<dbReference type="InterPro" id="IPR000182">
    <property type="entry name" value="GNAT_dom"/>
</dbReference>
<dbReference type="InterPro" id="IPR050680">
    <property type="entry name" value="YpeA/RimI_acetyltransf"/>
</dbReference>
<proteinExistence type="predicted"/>
<accession>A0A2R8AFJ7</accession>
<feature type="domain" description="N-acetyltransferase" evidence="3">
    <location>
        <begin position="12"/>
        <end position="195"/>
    </location>
</feature>
<evidence type="ECO:0000313" key="5">
    <source>
        <dbReference type="Proteomes" id="UP000244932"/>
    </source>
</evidence>
<dbReference type="CDD" id="cd04301">
    <property type="entry name" value="NAT_SF"/>
    <property type="match status" value="1"/>
</dbReference>
<dbReference type="Proteomes" id="UP000244932">
    <property type="component" value="Unassembled WGS sequence"/>
</dbReference>
<sequence length="202" mass="21955">MSVSETGTKQSVEGPGLSAPHDAADVLRIFQHSFPIGFHRLFNTSDDRIAVLEAVADWSNAVIARDNGLPCGILGLRHAKGSFTNGISPGLRARYGQVGTGWRRLAMSGLDSHEYDPVLLIDGIAVDPAMRRGGIGRALINAAMGEVARRGLNGLRLDVDARNEGAIRFYRALGFTLTREREIGPSRYVLGVSRVLTFTLWR</sequence>
<dbReference type="GO" id="GO:0016747">
    <property type="term" value="F:acyltransferase activity, transferring groups other than amino-acyl groups"/>
    <property type="evidence" value="ECO:0007669"/>
    <property type="project" value="InterPro"/>
</dbReference>
<keyword evidence="2 4" id="KW-0012">Acyltransferase</keyword>
<reference evidence="4 5" key="1">
    <citation type="submission" date="2018-03" db="EMBL/GenBank/DDBJ databases">
        <authorList>
            <person name="Keele B.F."/>
        </authorList>
    </citation>
    <scope>NUCLEOTIDE SEQUENCE [LARGE SCALE GENOMIC DNA]</scope>
    <source>
        <strain evidence="4 5">CeCT 8812</strain>
    </source>
</reference>
<dbReference type="Gene3D" id="3.40.630.30">
    <property type="match status" value="1"/>
</dbReference>
<evidence type="ECO:0000256" key="2">
    <source>
        <dbReference type="ARBA" id="ARBA00023315"/>
    </source>
</evidence>
<dbReference type="EMBL" id="OMKW01000004">
    <property type="protein sequence ID" value="SPF30977.1"/>
    <property type="molecule type" value="Genomic_DNA"/>
</dbReference>
<dbReference type="AlphaFoldDB" id="A0A2R8AFJ7"/>
<keyword evidence="5" id="KW-1185">Reference proteome</keyword>
<evidence type="ECO:0000256" key="1">
    <source>
        <dbReference type="ARBA" id="ARBA00022679"/>
    </source>
</evidence>
<dbReference type="OrthoDB" id="273614at2"/>
<evidence type="ECO:0000313" key="4">
    <source>
        <dbReference type="EMBL" id="SPF30977.1"/>
    </source>
</evidence>
<gene>
    <name evidence="4" type="primary">rimI_2</name>
    <name evidence="4" type="ORF">POI8812_03324</name>
</gene>
<name>A0A2R8AFJ7_9RHOB</name>
<evidence type="ECO:0000259" key="3">
    <source>
        <dbReference type="PROSITE" id="PS51186"/>
    </source>
</evidence>
<keyword evidence="1 4" id="KW-0808">Transferase</keyword>
<dbReference type="Pfam" id="PF00583">
    <property type="entry name" value="Acetyltransf_1"/>
    <property type="match status" value="1"/>
</dbReference>
<dbReference type="EC" id="2.3.1.128" evidence="4"/>
<dbReference type="PANTHER" id="PTHR43420">
    <property type="entry name" value="ACETYLTRANSFERASE"/>
    <property type="match status" value="1"/>
</dbReference>
<dbReference type="RefSeq" id="WP_108783661.1">
    <property type="nucleotide sequence ID" value="NZ_OMKW01000004.1"/>
</dbReference>
<protein>
    <submittedName>
        <fullName evidence="4">Ribosomal-protein-alanine acetyltransferase</fullName>
        <ecNumber evidence="4">2.3.1.128</ecNumber>
    </submittedName>
</protein>
<dbReference type="PROSITE" id="PS51186">
    <property type="entry name" value="GNAT"/>
    <property type="match status" value="1"/>
</dbReference>
<dbReference type="InterPro" id="IPR016181">
    <property type="entry name" value="Acyl_CoA_acyltransferase"/>
</dbReference>
<dbReference type="SUPFAM" id="SSF55729">
    <property type="entry name" value="Acyl-CoA N-acyltransferases (Nat)"/>
    <property type="match status" value="1"/>
</dbReference>